<proteinExistence type="predicted"/>
<dbReference type="Proteomes" id="UP000824105">
    <property type="component" value="Unassembled WGS sequence"/>
</dbReference>
<comment type="caution">
    <text evidence="3">The sequence shown here is derived from an EMBL/GenBank/DDBJ whole genome shotgun (WGS) entry which is preliminary data.</text>
</comment>
<dbReference type="AlphaFoldDB" id="A0A9D2FLL7"/>
<evidence type="ECO:0000313" key="3">
    <source>
        <dbReference type="EMBL" id="HIZ62910.1"/>
    </source>
</evidence>
<feature type="coiled-coil region" evidence="1">
    <location>
        <begin position="181"/>
        <end position="249"/>
    </location>
</feature>
<reference evidence="3" key="1">
    <citation type="journal article" date="2021" name="PeerJ">
        <title>Extensive microbial diversity within the chicken gut microbiome revealed by metagenomics and culture.</title>
        <authorList>
            <person name="Gilroy R."/>
            <person name="Ravi A."/>
            <person name="Getino M."/>
            <person name="Pursley I."/>
            <person name="Horton D.L."/>
            <person name="Alikhan N.F."/>
            <person name="Baker D."/>
            <person name="Gharbi K."/>
            <person name="Hall N."/>
            <person name="Watson M."/>
            <person name="Adriaenssens E.M."/>
            <person name="Foster-Nyarko E."/>
            <person name="Jarju S."/>
            <person name="Secka A."/>
            <person name="Antonio M."/>
            <person name="Oren A."/>
            <person name="Chaudhuri R.R."/>
            <person name="La Ragione R."/>
            <person name="Hildebrand F."/>
            <person name="Pallen M.J."/>
        </authorList>
    </citation>
    <scope>NUCLEOTIDE SEQUENCE</scope>
    <source>
        <strain evidence="3">CHK188-11489</strain>
    </source>
</reference>
<feature type="coiled-coil region" evidence="1">
    <location>
        <begin position="113"/>
        <end position="147"/>
    </location>
</feature>
<reference evidence="3" key="2">
    <citation type="submission" date="2021-04" db="EMBL/GenBank/DDBJ databases">
        <authorList>
            <person name="Gilroy R."/>
        </authorList>
    </citation>
    <scope>NUCLEOTIDE SEQUENCE</scope>
    <source>
        <strain evidence="3">CHK188-11489</strain>
    </source>
</reference>
<feature type="region of interest" description="Disordered" evidence="2">
    <location>
        <begin position="324"/>
        <end position="366"/>
    </location>
</feature>
<organism evidence="3 4">
    <name type="scientific">Candidatus Gemmiger avistercoris</name>
    <dbReference type="NCBI Taxonomy" id="2838606"/>
    <lineage>
        <taxon>Bacteria</taxon>
        <taxon>Bacillati</taxon>
        <taxon>Bacillota</taxon>
        <taxon>Clostridia</taxon>
        <taxon>Eubacteriales</taxon>
        <taxon>Gemmiger</taxon>
    </lineage>
</organism>
<keyword evidence="1" id="KW-0175">Coiled coil</keyword>
<feature type="region of interest" description="Disordered" evidence="2">
    <location>
        <begin position="383"/>
        <end position="429"/>
    </location>
</feature>
<name>A0A9D2FLL7_9FIRM</name>
<accession>A0A9D2FLL7</accession>
<gene>
    <name evidence="3" type="ORF">H9724_09125</name>
</gene>
<evidence type="ECO:0000256" key="2">
    <source>
        <dbReference type="SAM" id="MobiDB-lite"/>
    </source>
</evidence>
<evidence type="ECO:0000313" key="4">
    <source>
        <dbReference type="Proteomes" id="UP000824105"/>
    </source>
</evidence>
<evidence type="ECO:0008006" key="5">
    <source>
        <dbReference type="Google" id="ProtNLM"/>
    </source>
</evidence>
<dbReference type="PANTHER" id="PTHR32258:SF28">
    <property type="entry name" value="PROTEIN NETWORKED 3A-RELATED"/>
    <property type="match status" value="1"/>
</dbReference>
<sequence>MAKIDPNQYMEQCGVRKARFGGYEPEDVRAALRALCGDYEQSLASAAAETRAARQEGEALRRRCQTLLGQNQNLAAQNATLAGQTDKIARRQDDLAARYAKVQERNHSLTDQVAVLRLKNSDLTREKQELNERAENAEAALRIKGRAHDEARQKLESDRDQVLAQANAEADKIRAQARADADALLAEANRKAEAIDQLARDQAISQARKMVQAATDETQEIQNAHRLRLQDLQSRITAMEQQRDKLLDFLAEMIGELQEAQDYARQNSPLAPYRDVGLQEAPEPELDLSDQTVRAAAAALPQPEQTDGSLQGPAPVNCVVAPGLDEAEPAPEPVVLPAPEGETTPSPEYFDTEPKDQPSDPPEIEVPGAIFSYPILRQEGEPILDEEPPARGPHTPLMPDLSAADEDDGDADGGIEILPERTPAQDPRRRKVLAALRALHSKLDRMQPIQ</sequence>
<protein>
    <recommendedName>
        <fullName evidence="5">DivIVA protein</fullName>
    </recommendedName>
</protein>
<dbReference type="EMBL" id="DXBF01000069">
    <property type="protein sequence ID" value="HIZ62910.1"/>
    <property type="molecule type" value="Genomic_DNA"/>
</dbReference>
<dbReference type="PANTHER" id="PTHR32258">
    <property type="entry name" value="PROTEIN NETWORKED 4A"/>
    <property type="match status" value="1"/>
</dbReference>
<feature type="compositionally biased region" description="Acidic residues" evidence="2">
    <location>
        <begin position="403"/>
        <end position="413"/>
    </location>
</feature>
<evidence type="ECO:0000256" key="1">
    <source>
        <dbReference type="SAM" id="Coils"/>
    </source>
</evidence>
<dbReference type="InterPro" id="IPR051861">
    <property type="entry name" value="NET_actin-binding_domain"/>
</dbReference>